<dbReference type="SMART" id="SM00966">
    <property type="entry name" value="SpoVT_AbrB"/>
    <property type="match status" value="1"/>
</dbReference>
<dbReference type="InterPro" id="IPR007159">
    <property type="entry name" value="SpoVT-AbrB_dom"/>
</dbReference>
<dbReference type="EMBL" id="BSNS01000022">
    <property type="protein sequence ID" value="GLQ56806.1"/>
    <property type="molecule type" value="Genomic_DNA"/>
</dbReference>
<accession>A0ABQ5WB02</accession>
<keyword evidence="4" id="KW-1185">Reference proteome</keyword>
<name>A0ABQ5WB02_9HYPH</name>
<sequence>MPTATVTSKGQITLPKDVRDDLKLRPGDKVEFEKRDGRYVLRPRNRSIMELAGILHRPGSKAMTIEEMDEKLAQALAEDDERIRAGR</sequence>
<organism evidence="3 4">
    <name type="scientific">Devosia nitrariae</name>
    <dbReference type="NCBI Taxonomy" id="2071872"/>
    <lineage>
        <taxon>Bacteria</taxon>
        <taxon>Pseudomonadati</taxon>
        <taxon>Pseudomonadota</taxon>
        <taxon>Alphaproteobacteria</taxon>
        <taxon>Hyphomicrobiales</taxon>
        <taxon>Devosiaceae</taxon>
        <taxon>Devosia</taxon>
    </lineage>
</organism>
<dbReference type="PROSITE" id="PS51740">
    <property type="entry name" value="SPOVT_ABRB"/>
    <property type="match status" value="1"/>
</dbReference>
<dbReference type="Gene3D" id="2.10.260.10">
    <property type="match status" value="1"/>
</dbReference>
<comment type="caution">
    <text evidence="3">The sequence shown here is derived from an EMBL/GenBank/DDBJ whole genome shotgun (WGS) entry which is preliminary data.</text>
</comment>
<reference evidence="4" key="1">
    <citation type="journal article" date="2019" name="Int. J. Syst. Evol. Microbiol.">
        <title>The Global Catalogue of Microorganisms (GCM) 10K type strain sequencing project: providing services to taxonomists for standard genome sequencing and annotation.</title>
        <authorList>
            <consortium name="The Broad Institute Genomics Platform"/>
            <consortium name="The Broad Institute Genome Sequencing Center for Infectious Disease"/>
            <person name="Wu L."/>
            <person name="Ma J."/>
        </authorList>
    </citation>
    <scope>NUCLEOTIDE SEQUENCE [LARGE SCALE GENOMIC DNA]</scope>
    <source>
        <strain evidence="4">NBRC 112416</strain>
    </source>
</reference>
<dbReference type="NCBIfam" id="TIGR01439">
    <property type="entry name" value="lp_hng_hel_AbrB"/>
    <property type="match status" value="1"/>
</dbReference>
<evidence type="ECO:0000313" key="3">
    <source>
        <dbReference type="EMBL" id="GLQ56806.1"/>
    </source>
</evidence>
<evidence type="ECO:0000256" key="1">
    <source>
        <dbReference type="PROSITE-ProRule" id="PRU01076"/>
    </source>
</evidence>
<evidence type="ECO:0000259" key="2">
    <source>
        <dbReference type="PROSITE" id="PS51740"/>
    </source>
</evidence>
<dbReference type="Proteomes" id="UP001156691">
    <property type="component" value="Unassembled WGS sequence"/>
</dbReference>
<keyword evidence="1" id="KW-0238">DNA-binding</keyword>
<evidence type="ECO:0000313" key="4">
    <source>
        <dbReference type="Proteomes" id="UP001156691"/>
    </source>
</evidence>
<dbReference type="RefSeq" id="WP_284342207.1">
    <property type="nucleotide sequence ID" value="NZ_BSNS01000022.1"/>
</dbReference>
<gene>
    <name evidence="3" type="ORF">GCM10010862_40650</name>
</gene>
<feature type="domain" description="SpoVT-AbrB" evidence="2">
    <location>
        <begin position="1"/>
        <end position="46"/>
    </location>
</feature>
<dbReference type="InterPro" id="IPR037914">
    <property type="entry name" value="SpoVT-AbrB_sf"/>
</dbReference>
<dbReference type="Pfam" id="PF04014">
    <property type="entry name" value="MazE_antitoxin"/>
    <property type="match status" value="1"/>
</dbReference>
<dbReference type="SUPFAM" id="SSF89447">
    <property type="entry name" value="AbrB/MazE/MraZ-like"/>
    <property type="match status" value="1"/>
</dbReference>
<proteinExistence type="predicted"/>
<protein>
    <submittedName>
        <fullName evidence="3">AbrB family transcriptional regulator</fullName>
    </submittedName>
</protein>